<feature type="transmembrane region" description="Helical" evidence="1">
    <location>
        <begin position="9"/>
        <end position="28"/>
    </location>
</feature>
<dbReference type="KEGG" id="bhc:JFL75_12645"/>
<gene>
    <name evidence="2" type="ORF">JFL75_12645</name>
</gene>
<feature type="transmembrane region" description="Helical" evidence="1">
    <location>
        <begin position="34"/>
        <end position="54"/>
    </location>
</feature>
<dbReference type="EMBL" id="CP067089">
    <property type="protein sequence ID" value="QQO07787.1"/>
    <property type="molecule type" value="Genomic_DNA"/>
</dbReference>
<feature type="transmembrane region" description="Helical" evidence="1">
    <location>
        <begin position="200"/>
        <end position="218"/>
    </location>
</feature>
<evidence type="ECO:0000313" key="3">
    <source>
        <dbReference type="Proteomes" id="UP000595917"/>
    </source>
</evidence>
<organism evidence="2 3">
    <name type="scientific">Breznakiella homolactica</name>
    <dbReference type="NCBI Taxonomy" id="2798577"/>
    <lineage>
        <taxon>Bacteria</taxon>
        <taxon>Pseudomonadati</taxon>
        <taxon>Spirochaetota</taxon>
        <taxon>Spirochaetia</taxon>
        <taxon>Spirochaetales</taxon>
        <taxon>Breznakiellaceae</taxon>
        <taxon>Breznakiella</taxon>
    </lineage>
</organism>
<keyword evidence="1" id="KW-0812">Transmembrane</keyword>
<evidence type="ECO:0000256" key="1">
    <source>
        <dbReference type="SAM" id="Phobius"/>
    </source>
</evidence>
<keyword evidence="3" id="KW-1185">Reference proteome</keyword>
<dbReference type="AlphaFoldDB" id="A0A7T8B8V6"/>
<name>A0A7T8B8V6_9SPIR</name>
<reference evidence="2" key="1">
    <citation type="submission" date="2021-01" db="EMBL/GenBank/DDBJ databases">
        <title>Description of Breznakiella homolactica.</title>
        <authorList>
            <person name="Song Y."/>
            <person name="Brune A."/>
        </authorList>
    </citation>
    <scope>NUCLEOTIDE SEQUENCE</scope>
    <source>
        <strain evidence="2">RmG30</strain>
    </source>
</reference>
<proteinExistence type="predicted"/>
<dbReference type="Proteomes" id="UP000595917">
    <property type="component" value="Chromosome"/>
</dbReference>
<dbReference type="RefSeq" id="WP_215625093.1">
    <property type="nucleotide sequence ID" value="NZ_CP067089.2"/>
</dbReference>
<feature type="transmembrane region" description="Helical" evidence="1">
    <location>
        <begin position="108"/>
        <end position="128"/>
    </location>
</feature>
<feature type="transmembrane region" description="Helical" evidence="1">
    <location>
        <begin position="149"/>
        <end position="166"/>
    </location>
</feature>
<keyword evidence="1" id="KW-1133">Transmembrane helix</keyword>
<keyword evidence="1" id="KW-0472">Membrane</keyword>
<feature type="transmembrane region" description="Helical" evidence="1">
    <location>
        <begin position="75"/>
        <end position="102"/>
    </location>
</feature>
<accession>A0A7T8B8V6</accession>
<evidence type="ECO:0000313" key="2">
    <source>
        <dbReference type="EMBL" id="QQO07787.1"/>
    </source>
</evidence>
<sequence>MNKRRLIKGLIDAAMAVCLFLLMAYKMAPNGLHEFAGIVFFILAILHCVLNRFWFTALFKGKYTVRRILGTAANVLLLTALAVQIITALPISETVFAFLGLAKDRTSVVIHGVAGTWMFVMGFLHLGFHWDAVVRAFRRRLGSAADHPVAVWLFRAAAAALMAWGVKASFDRAMGSRLIFNAGLHAMYSDPSVFRFIRDYLAIGALYTGAVYFGLKLLQKN</sequence>
<protein>
    <submittedName>
        <fullName evidence="2">DUF4405 domain-containing protein</fullName>
    </submittedName>
</protein>